<organism evidence="2 3">
    <name type="scientific">Coregonus suidteri</name>
    <dbReference type="NCBI Taxonomy" id="861788"/>
    <lineage>
        <taxon>Eukaryota</taxon>
        <taxon>Metazoa</taxon>
        <taxon>Chordata</taxon>
        <taxon>Craniata</taxon>
        <taxon>Vertebrata</taxon>
        <taxon>Euteleostomi</taxon>
        <taxon>Actinopterygii</taxon>
        <taxon>Neopterygii</taxon>
        <taxon>Teleostei</taxon>
        <taxon>Protacanthopterygii</taxon>
        <taxon>Salmoniformes</taxon>
        <taxon>Salmonidae</taxon>
        <taxon>Coregoninae</taxon>
        <taxon>Coregonus</taxon>
    </lineage>
</organism>
<proteinExistence type="predicted"/>
<reference evidence="2 3" key="1">
    <citation type="submission" date="2021-04" db="EMBL/GenBank/DDBJ databases">
        <authorList>
            <person name="De Guttry C."/>
            <person name="Zahm M."/>
            <person name="Klopp C."/>
            <person name="Cabau C."/>
            <person name="Louis A."/>
            <person name="Berthelot C."/>
            <person name="Parey E."/>
            <person name="Roest Crollius H."/>
            <person name="Montfort J."/>
            <person name="Robinson-Rechavi M."/>
            <person name="Bucao C."/>
            <person name="Bouchez O."/>
            <person name="Gislard M."/>
            <person name="Lluch J."/>
            <person name="Milhes M."/>
            <person name="Lampietro C."/>
            <person name="Lopez Roques C."/>
            <person name="Donnadieu C."/>
            <person name="Braasch I."/>
            <person name="Desvignes T."/>
            <person name="Postlethwait J."/>
            <person name="Bobe J."/>
            <person name="Wedekind C."/>
            <person name="Guiguen Y."/>
        </authorList>
    </citation>
    <scope>NUCLEOTIDE SEQUENCE [LARGE SCALE GENOMIC DNA]</scope>
    <source>
        <strain evidence="2">Cs_M1</strain>
        <tissue evidence="2">Blood</tissue>
    </source>
</reference>
<dbReference type="PANTHER" id="PTHR12756">
    <property type="entry name" value="CYTOSOLIC CARBOXYPEPTIDASE"/>
    <property type="match status" value="1"/>
</dbReference>
<evidence type="ECO:0000313" key="2">
    <source>
        <dbReference type="EMBL" id="KAK6319819.1"/>
    </source>
</evidence>
<protein>
    <submittedName>
        <fullName evidence="2">Uncharacterized protein</fullName>
    </submittedName>
</protein>
<accession>A0AAN8QYG7</accession>
<keyword evidence="3" id="KW-1185">Reference proteome</keyword>
<dbReference type="Gene3D" id="2.60.40.3120">
    <property type="match status" value="1"/>
</dbReference>
<dbReference type="Proteomes" id="UP001356427">
    <property type="component" value="Unassembled WGS sequence"/>
</dbReference>
<dbReference type="AlphaFoldDB" id="A0AAN8QYG7"/>
<evidence type="ECO:0000313" key="3">
    <source>
        <dbReference type="Proteomes" id="UP001356427"/>
    </source>
</evidence>
<comment type="caution">
    <text evidence="2">The sequence shown here is derived from an EMBL/GenBank/DDBJ whole genome shotgun (WGS) entry which is preliminary data.</text>
</comment>
<name>A0AAN8QYG7_9TELE</name>
<dbReference type="PANTHER" id="PTHR12756:SF23">
    <property type="entry name" value="CYTOSOLIC CARBOXYPEPTIDASE 3"/>
    <property type="match status" value="1"/>
</dbReference>
<dbReference type="InterPro" id="IPR050821">
    <property type="entry name" value="Cytosolic_carboxypeptidase"/>
</dbReference>
<dbReference type="EMBL" id="JAGTTL010000007">
    <property type="protein sequence ID" value="KAK6319819.1"/>
    <property type="molecule type" value="Genomic_DNA"/>
</dbReference>
<gene>
    <name evidence="2" type="ORF">J4Q44_G00089260</name>
</gene>
<sequence>MKFAVVQFLDEKNEPYAVVLCLAVKGATDLKSTVWQMLPCILSNRLAITIWTGAGDKACFNDLFLKTILHRAIRKNPATRDATDEGVQIQVTQYLKGAFSCEDKDNYFLGSCVGGRRSALTPAAVSLSGPDDTTLLFEGRFESGDLLKATRVGEFDYELSLRTDLYKEKHTQGFHFQDTCYRSHCYLYTYSNLWAHPKLCEESKVLLYFDLHGHSHTMSSPTAVRTPGLLTDTLTNASFL</sequence>
<evidence type="ECO:0000256" key="1">
    <source>
        <dbReference type="ARBA" id="ARBA00001947"/>
    </source>
</evidence>
<comment type="cofactor">
    <cofactor evidence="1">
        <name>Zn(2+)</name>
        <dbReference type="ChEBI" id="CHEBI:29105"/>
    </cofactor>
</comment>